<evidence type="ECO:0000259" key="13">
    <source>
        <dbReference type="PROSITE" id="PS51098"/>
    </source>
</evidence>
<dbReference type="PROSITE" id="PS51098">
    <property type="entry name" value="PTS_EIIB_TYPE_1"/>
    <property type="match status" value="1"/>
</dbReference>
<dbReference type="PANTHER" id="PTHR30175">
    <property type="entry name" value="PHOSPHOTRANSFERASE SYSTEM TRANSPORT PROTEIN"/>
    <property type="match status" value="1"/>
</dbReference>
<dbReference type="GO" id="GO:0016301">
    <property type="term" value="F:kinase activity"/>
    <property type="evidence" value="ECO:0007669"/>
    <property type="project" value="UniProtKB-KW"/>
</dbReference>
<comment type="subcellular location">
    <subcellularLocation>
        <location evidence="1">Cell membrane</location>
        <topology evidence="1">Multi-pass membrane protein</topology>
    </subcellularLocation>
</comment>
<dbReference type="PROSITE" id="PS01035">
    <property type="entry name" value="PTS_EIIB_TYPE_1_CYS"/>
    <property type="match status" value="1"/>
</dbReference>
<feature type="transmembrane region" description="Helical" evidence="12">
    <location>
        <begin position="292"/>
        <end position="314"/>
    </location>
</feature>
<comment type="caution">
    <text evidence="15">The sequence shown here is derived from an EMBL/GenBank/DDBJ whole genome shotgun (WGS) entry which is preliminary data.</text>
</comment>
<dbReference type="RefSeq" id="WP_117581454.1">
    <property type="nucleotide sequence ID" value="NZ_QUSL01000013.1"/>
</dbReference>
<dbReference type="EMBL" id="QUSL01000013">
    <property type="protein sequence ID" value="RGD85005.1"/>
    <property type="molecule type" value="Genomic_DNA"/>
</dbReference>
<keyword evidence="3" id="KW-1003">Cell membrane</keyword>
<feature type="transmembrane region" description="Helical" evidence="12">
    <location>
        <begin position="145"/>
        <end position="165"/>
    </location>
</feature>
<evidence type="ECO:0000256" key="8">
    <source>
        <dbReference type="ARBA" id="ARBA00022777"/>
    </source>
</evidence>
<evidence type="ECO:0000256" key="10">
    <source>
        <dbReference type="ARBA" id="ARBA00023136"/>
    </source>
</evidence>
<evidence type="ECO:0000313" key="16">
    <source>
        <dbReference type="Proteomes" id="UP000261032"/>
    </source>
</evidence>
<feature type="transmembrane region" description="Helical" evidence="12">
    <location>
        <begin position="105"/>
        <end position="133"/>
    </location>
</feature>
<feature type="transmembrane region" description="Helical" evidence="12">
    <location>
        <begin position="177"/>
        <end position="196"/>
    </location>
</feature>
<keyword evidence="8" id="KW-0418">Kinase</keyword>
<dbReference type="InterPro" id="IPR018113">
    <property type="entry name" value="PTrfase_EIIB_Cys"/>
</dbReference>
<reference evidence="15 16" key="1">
    <citation type="submission" date="2018-08" db="EMBL/GenBank/DDBJ databases">
        <title>A genome reference for cultivated species of the human gut microbiota.</title>
        <authorList>
            <person name="Zou Y."/>
            <person name="Xue W."/>
            <person name="Luo G."/>
        </authorList>
    </citation>
    <scope>NUCLEOTIDE SEQUENCE [LARGE SCALE GENOMIC DNA]</scope>
    <source>
        <strain evidence="15 16">OM06-4</strain>
    </source>
</reference>
<evidence type="ECO:0000259" key="14">
    <source>
        <dbReference type="PROSITE" id="PS51103"/>
    </source>
</evidence>
<feature type="domain" description="PTS EIIC type-1" evidence="14">
    <location>
        <begin position="107"/>
        <end position="453"/>
    </location>
</feature>
<accession>A0A3E3ECJ7</accession>
<dbReference type="PANTHER" id="PTHR30175:SF1">
    <property type="entry name" value="PTS SYSTEM ARBUTIN-, CELLOBIOSE-, AND SALICIN-SPECIFIC EIIBC COMPONENT-RELATED"/>
    <property type="match status" value="1"/>
</dbReference>
<evidence type="ECO:0000256" key="3">
    <source>
        <dbReference type="ARBA" id="ARBA00022475"/>
    </source>
</evidence>
<evidence type="ECO:0000313" key="15">
    <source>
        <dbReference type="EMBL" id="RGD85005.1"/>
    </source>
</evidence>
<evidence type="ECO:0000256" key="6">
    <source>
        <dbReference type="ARBA" id="ARBA00022683"/>
    </source>
</evidence>
<evidence type="ECO:0000256" key="7">
    <source>
        <dbReference type="ARBA" id="ARBA00022692"/>
    </source>
</evidence>
<dbReference type="PROSITE" id="PS51103">
    <property type="entry name" value="PTS_EIIC_TYPE_1"/>
    <property type="match status" value="1"/>
</dbReference>
<keyword evidence="4 15" id="KW-0762">Sugar transport</keyword>
<evidence type="ECO:0000256" key="11">
    <source>
        <dbReference type="PROSITE-ProRule" id="PRU00421"/>
    </source>
</evidence>
<dbReference type="Gene3D" id="3.30.1360.60">
    <property type="entry name" value="Glucose permease domain IIB"/>
    <property type="match status" value="1"/>
</dbReference>
<evidence type="ECO:0000256" key="12">
    <source>
        <dbReference type="SAM" id="Phobius"/>
    </source>
</evidence>
<dbReference type="InterPro" id="IPR003352">
    <property type="entry name" value="PTS_EIIC"/>
</dbReference>
<feature type="transmembrane region" description="Helical" evidence="12">
    <location>
        <begin position="208"/>
        <end position="230"/>
    </location>
</feature>
<sequence>MDFNKMAAQIIEHIGGKANIASLTHCATRLRFKLKDQGKASKDEVVKIEGVINVVESGGQFQVIIGNEVAQAFDAIEALTGISGKEIDVVEKDDLKVKGKFIDQVIELVTGIFTPILPALIGAGMIRALLMFATSILGMSAESGLYIVLNEVYNAVYSFLPIYLAYTSAKKFKCNPYIAVAISLALVSPTIQGLVQGETGMKMFGFDVLFPAQGYGSSVVPIIVTIYFMSKLEKLCTKYIHAVARNVLTPLITLLITVPLMFIIIGPLTSYLQSFIGEGYTWIYNLNPTICGILLGGLWQVLVVFGLHWGIVPLGQINLAMYGRNTINAVTGPSNWAQAGAALGVALKSKNSQIRQNAMSAAVTGFFSITEPAIYGINLKYKKPFYIAVGCAAVSGGIAGFVNAAALAGGPVGVLSFPLFFGEGFVGFCIAMVFAFVASAVLTYLFGYDRSND</sequence>
<feature type="transmembrane region" description="Helical" evidence="12">
    <location>
        <begin position="425"/>
        <end position="447"/>
    </location>
</feature>
<dbReference type="GO" id="GO:0005886">
    <property type="term" value="C:plasma membrane"/>
    <property type="evidence" value="ECO:0007669"/>
    <property type="project" value="UniProtKB-SubCell"/>
</dbReference>
<dbReference type="Pfam" id="PF02378">
    <property type="entry name" value="PTS_EIIC"/>
    <property type="match status" value="1"/>
</dbReference>
<keyword evidence="10 12" id="KW-0472">Membrane</keyword>
<proteinExistence type="predicted"/>
<dbReference type="GO" id="GO:0008982">
    <property type="term" value="F:protein-N(PI)-phosphohistidine-sugar phosphotransferase activity"/>
    <property type="evidence" value="ECO:0007669"/>
    <property type="project" value="InterPro"/>
</dbReference>
<feature type="active site" description="Phosphocysteine intermediate; for EIIB activity" evidence="11">
    <location>
        <position position="26"/>
    </location>
</feature>
<evidence type="ECO:0000256" key="4">
    <source>
        <dbReference type="ARBA" id="ARBA00022597"/>
    </source>
</evidence>
<dbReference type="GO" id="GO:0015771">
    <property type="term" value="P:trehalose transport"/>
    <property type="evidence" value="ECO:0007669"/>
    <property type="project" value="TreeGrafter"/>
</dbReference>
<evidence type="ECO:0000256" key="9">
    <source>
        <dbReference type="ARBA" id="ARBA00022989"/>
    </source>
</evidence>
<name>A0A3E3ECJ7_9FIRM</name>
<dbReference type="Proteomes" id="UP000261032">
    <property type="component" value="Unassembled WGS sequence"/>
</dbReference>
<keyword evidence="9 12" id="KW-1133">Transmembrane helix</keyword>
<keyword evidence="6" id="KW-0598">Phosphotransferase system</keyword>
<dbReference type="SUPFAM" id="SSF55604">
    <property type="entry name" value="Glucose permease domain IIB"/>
    <property type="match status" value="1"/>
</dbReference>
<keyword evidence="2" id="KW-0813">Transport</keyword>
<dbReference type="InterPro" id="IPR001996">
    <property type="entry name" value="PTS_IIB_1"/>
</dbReference>
<gene>
    <name evidence="15" type="ORF">DXB93_09445</name>
</gene>
<protein>
    <submittedName>
        <fullName evidence="15">PTS glucose transporter subunit IIB</fullName>
    </submittedName>
</protein>
<dbReference type="GO" id="GO:0009401">
    <property type="term" value="P:phosphoenolpyruvate-dependent sugar phosphotransferase system"/>
    <property type="evidence" value="ECO:0007669"/>
    <property type="project" value="UniProtKB-KW"/>
</dbReference>
<feature type="transmembrane region" description="Helical" evidence="12">
    <location>
        <begin position="385"/>
        <end position="405"/>
    </location>
</feature>
<feature type="domain" description="PTS EIIB type-1" evidence="13">
    <location>
        <begin position="4"/>
        <end position="86"/>
    </location>
</feature>
<dbReference type="GO" id="GO:0090589">
    <property type="term" value="F:protein-phosphocysteine-trehalose phosphotransferase system transporter activity"/>
    <property type="evidence" value="ECO:0007669"/>
    <property type="project" value="TreeGrafter"/>
</dbReference>
<dbReference type="InterPro" id="IPR013013">
    <property type="entry name" value="PTS_EIIC_1"/>
</dbReference>
<dbReference type="InterPro" id="IPR050558">
    <property type="entry name" value="PTS_Sugar-Specific_Components"/>
</dbReference>
<dbReference type="FunFam" id="3.30.1360.60:FF:000001">
    <property type="entry name" value="PTS system glucose-specific IIBC component PtsG"/>
    <property type="match status" value="1"/>
</dbReference>
<feature type="transmembrane region" description="Helical" evidence="12">
    <location>
        <begin position="251"/>
        <end position="272"/>
    </location>
</feature>
<evidence type="ECO:0000256" key="1">
    <source>
        <dbReference type="ARBA" id="ARBA00004651"/>
    </source>
</evidence>
<dbReference type="Pfam" id="PF00367">
    <property type="entry name" value="PTS_EIIB"/>
    <property type="match status" value="1"/>
</dbReference>
<keyword evidence="5" id="KW-0808">Transferase</keyword>
<dbReference type="InterPro" id="IPR036878">
    <property type="entry name" value="Glu_permease_IIB"/>
</dbReference>
<organism evidence="15 16">
    <name type="scientific">Thomasclavelia ramosa</name>
    <dbReference type="NCBI Taxonomy" id="1547"/>
    <lineage>
        <taxon>Bacteria</taxon>
        <taxon>Bacillati</taxon>
        <taxon>Bacillota</taxon>
        <taxon>Erysipelotrichia</taxon>
        <taxon>Erysipelotrichales</taxon>
        <taxon>Coprobacillaceae</taxon>
        <taxon>Thomasclavelia</taxon>
    </lineage>
</organism>
<keyword evidence="7 12" id="KW-0812">Transmembrane</keyword>
<dbReference type="AlphaFoldDB" id="A0A3E3ECJ7"/>
<evidence type="ECO:0000256" key="2">
    <source>
        <dbReference type="ARBA" id="ARBA00022448"/>
    </source>
</evidence>
<evidence type="ECO:0000256" key="5">
    <source>
        <dbReference type="ARBA" id="ARBA00022679"/>
    </source>
</evidence>
<dbReference type="CDD" id="cd00212">
    <property type="entry name" value="PTS_IIB_glc"/>
    <property type="match status" value="1"/>
</dbReference>